<name>A0A323UTF4_9RHOO</name>
<feature type="domain" description="Thoeris anti-defense 2-like" evidence="1">
    <location>
        <begin position="76"/>
        <end position="173"/>
    </location>
</feature>
<dbReference type="RefSeq" id="WP_110528405.1">
    <property type="nucleotide sequence ID" value="NZ_QKOE01000019.1"/>
</dbReference>
<comment type="caution">
    <text evidence="2">The sequence shown here is derived from an EMBL/GenBank/DDBJ whole genome shotgun (WGS) entry which is preliminary data.</text>
</comment>
<evidence type="ECO:0000313" key="3">
    <source>
        <dbReference type="Proteomes" id="UP000248259"/>
    </source>
</evidence>
<dbReference type="Proteomes" id="UP000248259">
    <property type="component" value="Unassembled WGS sequence"/>
</dbReference>
<sequence length="175" mass="19491">MQTFIGTKLIKATPMTRLEYNEYRGWTLPENENGADAGFLVEYLDGGQANDSRHVGYISWSPEAVFERAYRPTNGMTFGLAIEALKAGKKVARAGWNGKGMWLRLLDPYAPHPDMLAGRCDGVRTNPYFKAADNNTEAKGTMLSWIGMKTADNMFVPWLASQTDMLSEDWAVVEG</sequence>
<organism evidence="2 3">
    <name type="scientific">Parazoarcus communis SWub3 = DSM 12120</name>
    <dbReference type="NCBI Taxonomy" id="1121029"/>
    <lineage>
        <taxon>Bacteria</taxon>
        <taxon>Pseudomonadati</taxon>
        <taxon>Pseudomonadota</taxon>
        <taxon>Betaproteobacteria</taxon>
        <taxon>Rhodocyclales</taxon>
        <taxon>Zoogloeaceae</taxon>
        <taxon>Parazoarcus</taxon>
    </lineage>
</organism>
<proteinExistence type="predicted"/>
<evidence type="ECO:0000259" key="1">
    <source>
        <dbReference type="Pfam" id="PF11195"/>
    </source>
</evidence>
<dbReference type="AlphaFoldDB" id="A0A323UTF4"/>
<evidence type="ECO:0000313" key="2">
    <source>
        <dbReference type="EMBL" id="PZA14950.1"/>
    </source>
</evidence>
<dbReference type="InterPro" id="IPR021361">
    <property type="entry name" value="Tad2-like_dom"/>
</dbReference>
<accession>A0A323UTF4</accession>
<protein>
    <submittedName>
        <fullName evidence="2">DUF2829 domain-containing protein</fullName>
    </submittedName>
</protein>
<keyword evidence="3" id="KW-1185">Reference proteome</keyword>
<dbReference type="EMBL" id="QKOE01000019">
    <property type="protein sequence ID" value="PZA14950.1"/>
    <property type="molecule type" value="Genomic_DNA"/>
</dbReference>
<reference evidence="2 3" key="1">
    <citation type="submission" date="2018-06" db="EMBL/GenBank/DDBJ databases">
        <title>Azoarcus communis strain SWub3 genome.</title>
        <authorList>
            <person name="Zorraquino Salvo V."/>
            <person name="Toubiana D."/>
            <person name="Blumwald E."/>
        </authorList>
    </citation>
    <scope>NUCLEOTIDE SEQUENCE [LARGE SCALE GENOMIC DNA]</scope>
    <source>
        <strain evidence="2 3">SWub3</strain>
    </source>
</reference>
<gene>
    <name evidence="2" type="ORF">DNK49_19085</name>
</gene>
<dbReference type="Pfam" id="PF11195">
    <property type="entry name" value="Tad2-like"/>
    <property type="match status" value="1"/>
</dbReference>
<dbReference type="OrthoDB" id="9806476at2"/>